<dbReference type="EMBL" id="PNBX01000161">
    <property type="protein sequence ID" value="TMO61426.1"/>
    <property type="molecule type" value="Genomic_DNA"/>
</dbReference>
<dbReference type="PANTHER" id="PTHR32071">
    <property type="entry name" value="TRANSCRIPTIONAL REGULATORY PROTEIN"/>
    <property type="match status" value="1"/>
</dbReference>
<accession>A0A5S3UVL5</accession>
<dbReference type="GO" id="GO:0005524">
    <property type="term" value="F:ATP binding"/>
    <property type="evidence" value="ECO:0007669"/>
    <property type="project" value="UniProtKB-KW"/>
</dbReference>
<reference evidence="9 10" key="2">
    <citation type="submission" date="2019-06" db="EMBL/GenBank/DDBJ databases">
        <title>Co-occurence of chitin degradation, pigmentation and bioactivity in marine Pseudoalteromonas.</title>
        <authorList>
            <person name="Sonnenschein E.C."/>
            <person name="Bech P.K."/>
        </authorList>
    </citation>
    <scope>NUCLEOTIDE SEQUENCE [LARGE SCALE GENOMIC DNA]</scope>
    <source>
        <strain evidence="10">S3790</strain>
        <strain evidence="8 9">S3895</strain>
    </source>
</reference>
<dbReference type="EMBL" id="PNBW01000105">
    <property type="protein sequence ID" value="TMO71493.1"/>
    <property type="molecule type" value="Genomic_DNA"/>
</dbReference>
<dbReference type="SUPFAM" id="SSF52540">
    <property type="entry name" value="P-loop containing nucleoside triphosphate hydrolases"/>
    <property type="match status" value="1"/>
</dbReference>
<dbReference type="CDD" id="cd00009">
    <property type="entry name" value="AAA"/>
    <property type="match status" value="1"/>
</dbReference>
<keyword evidence="1" id="KW-0547">Nucleotide-binding</keyword>
<dbReference type="Gene3D" id="3.30.450.40">
    <property type="match status" value="1"/>
</dbReference>
<dbReference type="Gene3D" id="1.10.10.60">
    <property type="entry name" value="Homeodomain-like"/>
    <property type="match status" value="1"/>
</dbReference>
<dbReference type="SMART" id="SM00382">
    <property type="entry name" value="AAA"/>
    <property type="match status" value="1"/>
</dbReference>
<dbReference type="Proteomes" id="UP000307164">
    <property type="component" value="Unassembled WGS sequence"/>
</dbReference>
<dbReference type="OrthoDB" id="9804019at2"/>
<dbReference type="PROSITE" id="PS50045">
    <property type="entry name" value="SIGMA54_INTERACT_4"/>
    <property type="match status" value="1"/>
</dbReference>
<keyword evidence="3" id="KW-0805">Transcription regulation</keyword>
<evidence type="ECO:0000259" key="6">
    <source>
        <dbReference type="PROSITE" id="PS50045"/>
    </source>
</evidence>
<dbReference type="PROSITE" id="PS00688">
    <property type="entry name" value="SIGMA54_INTERACT_3"/>
    <property type="match status" value="1"/>
</dbReference>
<protein>
    <submittedName>
        <fullName evidence="7">Nitric oxide reductase transcriptional regulator NorR</fullName>
    </submittedName>
</protein>
<comment type="caution">
    <text evidence="7">The sequence shown here is derived from an EMBL/GenBank/DDBJ whole genome shotgun (WGS) entry which is preliminary data.</text>
</comment>
<dbReference type="SUPFAM" id="SSF46689">
    <property type="entry name" value="Homeodomain-like"/>
    <property type="match status" value="1"/>
</dbReference>
<dbReference type="GO" id="GO:0006355">
    <property type="term" value="P:regulation of DNA-templated transcription"/>
    <property type="evidence" value="ECO:0007669"/>
    <property type="project" value="InterPro"/>
</dbReference>
<dbReference type="PROSITE" id="PS00676">
    <property type="entry name" value="SIGMA54_INTERACT_2"/>
    <property type="match status" value="1"/>
</dbReference>
<dbReference type="InterPro" id="IPR003593">
    <property type="entry name" value="AAA+_ATPase"/>
</dbReference>
<evidence type="ECO:0000313" key="7">
    <source>
        <dbReference type="EMBL" id="TMO61426.1"/>
    </source>
</evidence>
<evidence type="ECO:0000256" key="5">
    <source>
        <dbReference type="ARBA" id="ARBA00023163"/>
    </source>
</evidence>
<proteinExistence type="predicted"/>
<dbReference type="Pfam" id="PF00158">
    <property type="entry name" value="Sigma54_activat"/>
    <property type="match status" value="1"/>
</dbReference>
<evidence type="ECO:0000256" key="4">
    <source>
        <dbReference type="ARBA" id="ARBA00023125"/>
    </source>
</evidence>
<dbReference type="InterPro" id="IPR025662">
    <property type="entry name" value="Sigma_54_int_dom_ATP-bd_1"/>
</dbReference>
<dbReference type="PROSITE" id="PS00675">
    <property type="entry name" value="SIGMA54_INTERACT_1"/>
    <property type="match status" value="1"/>
</dbReference>
<dbReference type="InterPro" id="IPR009057">
    <property type="entry name" value="Homeodomain-like_sf"/>
</dbReference>
<evidence type="ECO:0000313" key="9">
    <source>
        <dbReference type="Proteomes" id="UP000307164"/>
    </source>
</evidence>
<evidence type="ECO:0000256" key="2">
    <source>
        <dbReference type="ARBA" id="ARBA00022840"/>
    </source>
</evidence>
<dbReference type="PANTHER" id="PTHR32071:SF35">
    <property type="entry name" value="ANAEROBIC NITRIC OXIDE REDUCTASE TRANSCRIPTION REGULATOR NORR"/>
    <property type="match status" value="1"/>
</dbReference>
<evidence type="ECO:0000313" key="8">
    <source>
        <dbReference type="EMBL" id="TMO71493.1"/>
    </source>
</evidence>
<dbReference type="NCBIfam" id="NF003451">
    <property type="entry name" value="PRK05022.1"/>
    <property type="match status" value="1"/>
</dbReference>
<dbReference type="RefSeq" id="WP_138593801.1">
    <property type="nucleotide sequence ID" value="NZ_PNBW01000105.1"/>
</dbReference>
<organism evidence="7 10">
    <name type="scientific">Pseudoalteromonas aurantia</name>
    <dbReference type="NCBI Taxonomy" id="43654"/>
    <lineage>
        <taxon>Bacteria</taxon>
        <taxon>Pseudomonadati</taxon>
        <taxon>Pseudomonadota</taxon>
        <taxon>Gammaproteobacteria</taxon>
        <taxon>Alteromonadales</taxon>
        <taxon>Pseudoalteromonadaceae</taxon>
        <taxon>Pseudoalteromonas</taxon>
    </lineage>
</organism>
<keyword evidence="9" id="KW-1185">Reference proteome</keyword>
<evidence type="ECO:0000256" key="1">
    <source>
        <dbReference type="ARBA" id="ARBA00022741"/>
    </source>
</evidence>
<keyword evidence="4" id="KW-0238">DNA-binding</keyword>
<dbReference type="InterPro" id="IPR027417">
    <property type="entry name" value="P-loop_NTPase"/>
</dbReference>
<reference evidence="9 10" key="1">
    <citation type="submission" date="2018-01" db="EMBL/GenBank/DDBJ databases">
        <authorList>
            <person name="Paulsen S."/>
            <person name="Gram L.K."/>
        </authorList>
    </citation>
    <scope>NUCLEOTIDE SEQUENCE [LARGE SCALE GENOMIC DNA]</scope>
    <source>
        <strain evidence="7 10">S3790</strain>
        <strain evidence="8 9">S3895</strain>
    </source>
</reference>
<dbReference type="InterPro" id="IPR029016">
    <property type="entry name" value="GAF-like_dom_sf"/>
</dbReference>
<dbReference type="Gene3D" id="3.40.50.300">
    <property type="entry name" value="P-loop containing nucleotide triphosphate hydrolases"/>
    <property type="match status" value="1"/>
</dbReference>
<feature type="domain" description="Sigma-54 factor interaction" evidence="6">
    <location>
        <begin position="195"/>
        <end position="424"/>
    </location>
</feature>
<evidence type="ECO:0000256" key="3">
    <source>
        <dbReference type="ARBA" id="ARBA00023015"/>
    </source>
</evidence>
<evidence type="ECO:0000313" key="10">
    <source>
        <dbReference type="Proteomes" id="UP000307217"/>
    </source>
</evidence>
<dbReference type="Pfam" id="PF01590">
    <property type="entry name" value="GAF"/>
    <property type="match status" value="1"/>
</dbReference>
<sequence length="520" mass="58256">MDQRALSQLLTFSALLTKVLPKHTEQNLNQFYSGAVQALKTCVSADAVALLLHQNGALVPVAIEGLTREAFGRRFVINDHPRLFAISESNTPVIFDEYSTLPDPYDGLLLAQEGDIPVHACMGIPLYHQQELQGVLTLDSLTPGIFKQYSMPFLQTINDIFAEHLTVALNCEKLLRKARHGDALVSELNQTSHEMVGDSALMAALKSDIELVASSDFTVLVLGETGTGKELVARNIHGASRRAKHVFVQVNCASLPENLAESEFFGHRKGSFTGADKHRDGKFLLADGGTLFLDEIGELPLHIQSKLLRVLQSGEIQPVGADRTQQVNVRIVAATNRDLKAEVEAGRFRADLYHRLSVYPLLVPPLRARHHDIPLLAGFFIEQVRKKLGIMQLTLSTQFQDTLCQYDWPGNIRELEHVISRSALKAKQAQWQQKIVRIELEHSELNQEYETITPKASTQVMNEYEVPFKELVDNFQKLHIIEALKRHQLNWAATARALQMDRANLVRLAKRLGIEITKKL</sequence>
<dbReference type="Pfam" id="PF25601">
    <property type="entry name" value="AAA_lid_14"/>
    <property type="match status" value="1"/>
</dbReference>
<dbReference type="InterPro" id="IPR025943">
    <property type="entry name" value="Sigma_54_int_dom_ATP-bd_2"/>
</dbReference>
<dbReference type="Gene3D" id="1.10.8.60">
    <property type="match status" value="1"/>
</dbReference>
<dbReference type="SUPFAM" id="SSF55781">
    <property type="entry name" value="GAF domain-like"/>
    <property type="match status" value="1"/>
</dbReference>
<dbReference type="GO" id="GO:0003677">
    <property type="term" value="F:DNA binding"/>
    <property type="evidence" value="ECO:0007669"/>
    <property type="project" value="UniProtKB-KW"/>
</dbReference>
<dbReference type="Proteomes" id="UP000307217">
    <property type="component" value="Unassembled WGS sequence"/>
</dbReference>
<dbReference type="InterPro" id="IPR025944">
    <property type="entry name" value="Sigma_54_int_dom_CS"/>
</dbReference>
<reference evidence="7" key="3">
    <citation type="submission" date="2019-09" db="EMBL/GenBank/DDBJ databases">
        <title>Co-occurence of chitin degradation, pigmentation and bioactivity in marine Pseudoalteromonas.</title>
        <authorList>
            <person name="Sonnenschein E.C."/>
            <person name="Bech P.K."/>
        </authorList>
    </citation>
    <scope>NUCLEOTIDE SEQUENCE</scope>
    <source>
        <strain evidence="7">S3790</strain>
    </source>
</reference>
<dbReference type="AlphaFoldDB" id="A0A5S3UVL5"/>
<gene>
    <name evidence="7" type="ORF">CWC19_20850</name>
    <name evidence="8" type="ORF">CWC20_17450</name>
</gene>
<name>A0A5S3UVL5_9GAMM</name>
<keyword evidence="5" id="KW-0804">Transcription</keyword>
<dbReference type="InterPro" id="IPR003018">
    <property type="entry name" value="GAF"/>
</dbReference>
<keyword evidence="2" id="KW-0067">ATP-binding</keyword>
<dbReference type="InterPro" id="IPR002078">
    <property type="entry name" value="Sigma_54_int"/>
</dbReference>
<dbReference type="FunFam" id="3.40.50.300:FF:000006">
    <property type="entry name" value="DNA-binding transcriptional regulator NtrC"/>
    <property type="match status" value="1"/>
</dbReference>
<dbReference type="InterPro" id="IPR058031">
    <property type="entry name" value="AAA_lid_NorR"/>
</dbReference>